<evidence type="ECO:0000313" key="3">
    <source>
        <dbReference type="Proteomes" id="UP000249497"/>
    </source>
</evidence>
<gene>
    <name evidence="2" type="ORF">BO86DRAFT_451803</name>
</gene>
<dbReference type="RefSeq" id="XP_025522103.1">
    <property type="nucleotide sequence ID" value="XM_025676885.1"/>
</dbReference>
<feature type="region of interest" description="Disordered" evidence="1">
    <location>
        <begin position="347"/>
        <end position="369"/>
    </location>
</feature>
<reference evidence="2 3" key="1">
    <citation type="submission" date="2018-02" db="EMBL/GenBank/DDBJ databases">
        <title>The genomes of Aspergillus section Nigri reveals drivers in fungal speciation.</title>
        <authorList>
            <consortium name="DOE Joint Genome Institute"/>
            <person name="Vesth T.C."/>
            <person name="Nybo J."/>
            <person name="Theobald S."/>
            <person name="Brandl J."/>
            <person name="Frisvad J.C."/>
            <person name="Nielsen K.F."/>
            <person name="Lyhne E.K."/>
            <person name="Kogle M.E."/>
            <person name="Kuo A."/>
            <person name="Riley R."/>
            <person name="Clum A."/>
            <person name="Nolan M."/>
            <person name="Lipzen A."/>
            <person name="Salamov A."/>
            <person name="Henrissat B."/>
            <person name="Wiebenga A."/>
            <person name="De vries R.P."/>
            <person name="Grigoriev I.V."/>
            <person name="Mortensen U.H."/>
            <person name="Andersen M.R."/>
            <person name="Baker S.E."/>
        </authorList>
    </citation>
    <scope>NUCLEOTIDE SEQUENCE [LARGE SCALE GENOMIC DNA]</scope>
    <source>
        <strain evidence="2 3">CBS 114.51</strain>
    </source>
</reference>
<keyword evidence="3" id="KW-1185">Reference proteome</keyword>
<evidence type="ECO:0000256" key="1">
    <source>
        <dbReference type="SAM" id="MobiDB-lite"/>
    </source>
</evidence>
<dbReference type="Proteomes" id="UP000249497">
    <property type="component" value="Unassembled WGS sequence"/>
</dbReference>
<proteinExistence type="predicted"/>
<dbReference type="OrthoDB" id="4503105at2759"/>
<dbReference type="EMBL" id="KZ824881">
    <property type="protein sequence ID" value="RAH76209.1"/>
    <property type="molecule type" value="Genomic_DNA"/>
</dbReference>
<dbReference type="AlphaFoldDB" id="A0A8T8WL99"/>
<name>A0A8T8WL99_ASPJA</name>
<sequence>MPVSKQQQHRKRNRNRSTYHPPPLFWNNLPKLWLTKSALKEAHRQNQPLCPSQTCFPNSYTFASDFLRDCSATSLQEIRRSSRCGGQDLADIRNYPAPAHFSQSSIDPTNSNPAPMTGKATVYDRNLEEHLLDHGVLLPLSTYPDGTEPDELQNLVEIQRRLQAPRPSRVLSPDLLKKEYKEFTRINSRAIDEQLVIKDTLPILEGKPIAASSSSSSTPLYESGPVDRRDVGPCEARFLLRCTINQLEPAVRQQLSHLIIPTTQGNRPVAPNFFVEAKGHYGSAPVAMRQACYDGALGARALHALQLFGNGNGNGATGECRPTYDNQAYTLMCTYCSGTLGIYATHPTRSRSNHKPSHQDASTTTTSTTTTTTADYVMTQIGQWALHGDPDTYQRGVTAYQNARDLTAEYRDSLIKQANERYSAAQDNQGPTSQPNPPDEGGDSSWE</sequence>
<feature type="region of interest" description="Disordered" evidence="1">
    <location>
        <begin position="1"/>
        <end position="23"/>
    </location>
</feature>
<dbReference type="GeneID" id="37180578"/>
<feature type="region of interest" description="Disordered" evidence="1">
    <location>
        <begin position="411"/>
        <end position="447"/>
    </location>
</feature>
<accession>A0A8T8WL99</accession>
<organism evidence="2 3">
    <name type="scientific">Aspergillus japonicus CBS 114.51</name>
    <dbReference type="NCBI Taxonomy" id="1448312"/>
    <lineage>
        <taxon>Eukaryota</taxon>
        <taxon>Fungi</taxon>
        <taxon>Dikarya</taxon>
        <taxon>Ascomycota</taxon>
        <taxon>Pezizomycotina</taxon>
        <taxon>Eurotiomycetes</taxon>
        <taxon>Eurotiomycetidae</taxon>
        <taxon>Eurotiales</taxon>
        <taxon>Aspergillaceae</taxon>
        <taxon>Aspergillus</taxon>
        <taxon>Aspergillus subgen. Circumdati</taxon>
    </lineage>
</organism>
<protein>
    <submittedName>
        <fullName evidence="2">Uncharacterized protein</fullName>
    </submittedName>
</protein>
<evidence type="ECO:0000313" key="2">
    <source>
        <dbReference type="EMBL" id="RAH76209.1"/>
    </source>
</evidence>
<feature type="compositionally biased region" description="Basic residues" evidence="1">
    <location>
        <begin position="7"/>
        <end position="17"/>
    </location>
</feature>